<evidence type="ECO:0000259" key="7">
    <source>
        <dbReference type="Pfam" id="PF06429"/>
    </source>
</evidence>
<evidence type="ECO:0000256" key="4">
    <source>
        <dbReference type="ARBA" id="ARBA00016244"/>
    </source>
</evidence>
<evidence type="ECO:0000256" key="2">
    <source>
        <dbReference type="ARBA" id="ARBA00004613"/>
    </source>
</evidence>
<feature type="domain" description="Flagellar basal-body/hook protein C-terminal" evidence="7">
    <location>
        <begin position="441"/>
        <end position="479"/>
    </location>
</feature>
<comment type="similarity">
    <text evidence="3">Belongs to the flagella basal body rod proteins family.</text>
</comment>
<dbReference type="InterPro" id="IPR010930">
    <property type="entry name" value="Flg_bb/hook_C_dom"/>
</dbReference>
<keyword evidence="9" id="KW-0969">Cilium</keyword>
<evidence type="ECO:0000256" key="1">
    <source>
        <dbReference type="ARBA" id="ARBA00004365"/>
    </source>
</evidence>
<dbReference type="RefSeq" id="WP_114956251.1">
    <property type="nucleotide sequence ID" value="NZ_JBHSJF010000008.1"/>
</dbReference>
<keyword evidence="10" id="KW-1185">Reference proteome</keyword>
<evidence type="ECO:0000256" key="5">
    <source>
        <dbReference type="ARBA" id="ARBA00022525"/>
    </source>
</evidence>
<evidence type="ECO:0000313" key="9">
    <source>
        <dbReference type="EMBL" id="MFC5069734.1"/>
    </source>
</evidence>
<keyword evidence="9" id="KW-0966">Cell projection</keyword>
<accession>A0ABV9Z7Z1</accession>
<name>A0ABV9Z7Z1_9HYPH</name>
<keyword evidence="9" id="KW-0282">Flagellum</keyword>
<dbReference type="PANTHER" id="PTHR30033:SF1">
    <property type="entry name" value="FLAGELLAR HOOK-ASSOCIATED PROTEIN 1"/>
    <property type="match status" value="1"/>
</dbReference>
<evidence type="ECO:0000259" key="8">
    <source>
        <dbReference type="Pfam" id="PF22638"/>
    </source>
</evidence>
<dbReference type="EMBL" id="JBHSJF010000008">
    <property type="protein sequence ID" value="MFC5069734.1"/>
    <property type="molecule type" value="Genomic_DNA"/>
</dbReference>
<keyword evidence="5" id="KW-0964">Secreted</keyword>
<keyword evidence="6" id="KW-0975">Bacterial flagellum</keyword>
<dbReference type="PANTHER" id="PTHR30033">
    <property type="entry name" value="FLAGELLAR HOOK-ASSOCIATED PROTEIN 1"/>
    <property type="match status" value="1"/>
</dbReference>
<protein>
    <recommendedName>
        <fullName evidence="4">Flagellar hook-associated protein 1</fullName>
    </recommendedName>
</protein>
<organism evidence="9 10">
    <name type="scientific">Flaviflagellibacter deserti</name>
    <dbReference type="NCBI Taxonomy" id="2267266"/>
    <lineage>
        <taxon>Bacteria</taxon>
        <taxon>Pseudomonadati</taxon>
        <taxon>Pseudomonadota</taxon>
        <taxon>Alphaproteobacteria</taxon>
        <taxon>Hyphomicrobiales</taxon>
        <taxon>Flaviflagellibacter</taxon>
    </lineage>
</organism>
<evidence type="ECO:0000256" key="6">
    <source>
        <dbReference type="ARBA" id="ARBA00023143"/>
    </source>
</evidence>
<evidence type="ECO:0000256" key="3">
    <source>
        <dbReference type="ARBA" id="ARBA00009677"/>
    </source>
</evidence>
<dbReference type="InterPro" id="IPR002371">
    <property type="entry name" value="FlgK"/>
</dbReference>
<gene>
    <name evidence="9" type="primary">flgK</name>
    <name evidence="9" type="ORF">ACFPFW_17100</name>
</gene>
<reference evidence="10" key="1">
    <citation type="journal article" date="2019" name="Int. J. Syst. Evol. Microbiol.">
        <title>The Global Catalogue of Microorganisms (GCM) 10K type strain sequencing project: providing services to taxonomists for standard genome sequencing and annotation.</title>
        <authorList>
            <consortium name="The Broad Institute Genomics Platform"/>
            <consortium name="The Broad Institute Genome Sequencing Center for Infectious Disease"/>
            <person name="Wu L."/>
            <person name="Ma J."/>
        </authorList>
    </citation>
    <scope>NUCLEOTIDE SEQUENCE [LARGE SCALE GENOMIC DNA]</scope>
    <source>
        <strain evidence="10">CGMCC 1.16444</strain>
    </source>
</reference>
<dbReference type="Pfam" id="PF22638">
    <property type="entry name" value="FlgK_D1"/>
    <property type="match status" value="1"/>
</dbReference>
<dbReference type="NCBIfam" id="TIGR02492">
    <property type="entry name" value="flgK_ends"/>
    <property type="match status" value="1"/>
</dbReference>
<proteinExistence type="inferred from homology"/>
<dbReference type="Proteomes" id="UP001595796">
    <property type="component" value="Unassembled WGS sequence"/>
</dbReference>
<dbReference type="SUPFAM" id="SSF64518">
    <property type="entry name" value="Phase 1 flagellin"/>
    <property type="match status" value="1"/>
</dbReference>
<feature type="domain" description="Flagellar hook-associated protein FlgK helical" evidence="8">
    <location>
        <begin position="97"/>
        <end position="311"/>
    </location>
</feature>
<evidence type="ECO:0000313" key="10">
    <source>
        <dbReference type="Proteomes" id="UP001595796"/>
    </source>
</evidence>
<dbReference type="Pfam" id="PF06429">
    <property type="entry name" value="Flg_bbr_C"/>
    <property type="match status" value="1"/>
</dbReference>
<comment type="caution">
    <text evidence="9">The sequence shown here is derived from an EMBL/GenBank/DDBJ whole genome shotgun (WGS) entry which is preliminary data.</text>
</comment>
<comment type="subcellular location">
    <subcellularLocation>
        <location evidence="1">Bacterial flagellum</location>
    </subcellularLocation>
    <subcellularLocation>
        <location evidence="2">Secreted</location>
    </subcellularLocation>
</comment>
<sequence length="481" mass="50132">MSLSLALNVAKSSLQATGVQTATSSRNIANGSESYYSRKSAVVITGEGGTVQVVSIQRATDAALYKTMLKSTSAAAGQQALLDGLTKLSETVGDPELDQSVAAKLGSLTNKLQQYAAAPDNSILAQAVLGAAREMAVALNDATTTVQATRALADADMAASVDRINGLLAQFEAANTAVVKGTVLGADVTDNLDTRDHILAQLSEEIGISVVVRENNDIALYTDGGVTLFEKSPREVSFQPTNVYGATTVGNAVYVDGVPVVGGSSTMASQTGRLYGLATLRDETTVTYQSQLDEVARGLIEVFAESDPLGVGPDVPGIFDWPTGGTLTTGVIEPGLAGTIFVNPAIDPEQGGDLDAIRDGITYNYNTEAVAGFADRLNDIVGELGQSRGFDPASGADPSNTLADYAASSVSWLEFNRQQVDNESTFQTTKLERASEALSNATGVNLDDELAQQLQIERTYAASAKLIAAVDEMLQALLDAA</sequence>
<dbReference type="InterPro" id="IPR053927">
    <property type="entry name" value="FlgK_helical"/>
</dbReference>